<evidence type="ECO:0000256" key="1">
    <source>
        <dbReference type="ARBA" id="ARBA00022490"/>
    </source>
</evidence>
<dbReference type="InterPro" id="IPR051086">
    <property type="entry name" value="RNase_D-like"/>
</dbReference>
<accession>A0A3N0VKA1</accession>
<dbReference type="HAMAP" id="MF_01899">
    <property type="entry name" value="RNase_D"/>
    <property type="match status" value="1"/>
</dbReference>
<dbReference type="SUPFAM" id="SSF47819">
    <property type="entry name" value="HRDC-like"/>
    <property type="match status" value="2"/>
</dbReference>
<feature type="coiled-coil region" evidence="7">
    <location>
        <begin position="292"/>
        <end position="319"/>
    </location>
</feature>
<dbReference type="InterPro" id="IPR012337">
    <property type="entry name" value="RNaseH-like_sf"/>
</dbReference>
<evidence type="ECO:0000256" key="5">
    <source>
        <dbReference type="ARBA" id="ARBA00022839"/>
    </source>
</evidence>
<comment type="caution">
    <text evidence="9">The sequence shown here is derived from an EMBL/GenBank/DDBJ whole genome shotgun (WGS) entry which is preliminary data.</text>
</comment>
<dbReference type="InterPro" id="IPR002562">
    <property type="entry name" value="3'-5'_exonuclease_dom"/>
</dbReference>
<evidence type="ECO:0000256" key="4">
    <source>
        <dbReference type="ARBA" id="ARBA00022801"/>
    </source>
</evidence>
<protein>
    <recommendedName>
        <fullName evidence="6">Ribonuclease D</fullName>
        <shortName evidence="6">RNase D</shortName>
        <ecNumber evidence="6">3.1.13.5</ecNumber>
    </recommendedName>
</protein>
<dbReference type="PANTHER" id="PTHR47649:SF1">
    <property type="entry name" value="RIBONUCLEASE D"/>
    <property type="match status" value="1"/>
</dbReference>
<dbReference type="InterPro" id="IPR044876">
    <property type="entry name" value="HRDC_dom_sf"/>
</dbReference>
<dbReference type="Proteomes" id="UP000282106">
    <property type="component" value="Unassembled WGS sequence"/>
</dbReference>
<dbReference type="GO" id="GO:0003676">
    <property type="term" value="F:nucleic acid binding"/>
    <property type="evidence" value="ECO:0007669"/>
    <property type="project" value="InterPro"/>
</dbReference>
<gene>
    <name evidence="6 9" type="primary">rnd</name>
    <name evidence="9" type="ORF">ED208_01305</name>
</gene>
<sequence length="368" mass="40864">MSQTHWIDTPAGLAAAIARWQGRAWLTVDTEFLRIDTYRPKLCLVQIGDGQDAWVIDAIAIADLGPLFERLNDPATIKVFHAASQDLEIFSQLTGRCPAPVYDTQLAASLLGLGDQLGYAGLVEKRLGIVIDKSLSRTDWSRRPLSQAEIDYAAADVTHLATLYPPLHEALVAAGREPWLLEDARRMEDPATYETRPEDAWKRLRGLARLAPVGQQLAARLAAWRETEAQLRNRPRGWILDDEALYRLAERRPRNPEELAALKVLPPKTLERHGSRLLALLAEPLPEPLPVLAQDERLAPEQKRRLQRLQDACRKAAEALQLPPGLLAPRAELEALLFLGASAPVRVLSGWRRAVVGESLLQALAEPA</sequence>
<evidence type="ECO:0000313" key="9">
    <source>
        <dbReference type="EMBL" id="ROH93196.1"/>
    </source>
</evidence>
<dbReference type="FunCoup" id="A0A3N0VKA1">
    <property type="interactions" value="21"/>
</dbReference>
<evidence type="ECO:0000256" key="3">
    <source>
        <dbReference type="ARBA" id="ARBA00022722"/>
    </source>
</evidence>
<dbReference type="EMBL" id="RJVO01000001">
    <property type="protein sequence ID" value="ROH93196.1"/>
    <property type="molecule type" value="Genomic_DNA"/>
</dbReference>
<keyword evidence="2 6" id="KW-0819">tRNA processing</keyword>
<comment type="catalytic activity">
    <reaction evidence="6">
        <text>Exonucleolytic cleavage that removes extra residues from the 3'-terminus of tRNA to produce 5'-mononucleotides.</text>
        <dbReference type="EC" id="3.1.13.5"/>
    </reaction>
</comment>
<evidence type="ECO:0000259" key="8">
    <source>
        <dbReference type="PROSITE" id="PS50967"/>
    </source>
</evidence>
<dbReference type="InterPro" id="IPR010997">
    <property type="entry name" value="HRDC-like_sf"/>
</dbReference>
<proteinExistence type="inferred from homology"/>
<comment type="function">
    <text evidence="6">Exonuclease involved in the 3' processing of various precursor tRNAs. Initiates hydrolysis at the 3'-terminus of an RNA molecule and releases 5'-mononucleotides.</text>
</comment>
<dbReference type="InterPro" id="IPR036397">
    <property type="entry name" value="RNaseH_sf"/>
</dbReference>
<comment type="subcellular location">
    <subcellularLocation>
        <location evidence="6">Cytoplasm</location>
    </subcellularLocation>
</comment>
<dbReference type="AlphaFoldDB" id="A0A3N0VKA1"/>
<keyword evidence="7" id="KW-0175">Coiled coil</keyword>
<dbReference type="Pfam" id="PF00570">
    <property type="entry name" value="HRDC"/>
    <property type="match status" value="1"/>
</dbReference>
<evidence type="ECO:0000256" key="6">
    <source>
        <dbReference type="HAMAP-Rule" id="MF_01899"/>
    </source>
</evidence>
<dbReference type="Gene3D" id="3.30.420.10">
    <property type="entry name" value="Ribonuclease H-like superfamily/Ribonuclease H"/>
    <property type="match status" value="1"/>
</dbReference>
<dbReference type="PANTHER" id="PTHR47649">
    <property type="entry name" value="RIBONUCLEASE D"/>
    <property type="match status" value="1"/>
</dbReference>
<comment type="cofactor">
    <cofactor evidence="6">
        <name>a divalent metal cation</name>
        <dbReference type="ChEBI" id="CHEBI:60240"/>
    </cofactor>
</comment>
<dbReference type="SMART" id="SM00474">
    <property type="entry name" value="35EXOc"/>
    <property type="match status" value="1"/>
</dbReference>
<comment type="similarity">
    <text evidence="6">Belongs to the RNase D family.</text>
</comment>
<dbReference type="GO" id="GO:0033890">
    <property type="term" value="F:ribonuclease D activity"/>
    <property type="evidence" value="ECO:0007669"/>
    <property type="project" value="UniProtKB-UniRule"/>
</dbReference>
<name>A0A3N0VKA1_9GAMM</name>
<keyword evidence="1 6" id="KW-0963">Cytoplasm</keyword>
<dbReference type="GO" id="GO:0008408">
    <property type="term" value="F:3'-5' exonuclease activity"/>
    <property type="evidence" value="ECO:0007669"/>
    <property type="project" value="InterPro"/>
</dbReference>
<dbReference type="InParanoid" id="A0A3N0VKA1"/>
<dbReference type="SMART" id="SM00341">
    <property type="entry name" value="HRDC"/>
    <property type="match status" value="1"/>
</dbReference>
<dbReference type="InterPro" id="IPR002121">
    <property type="entry name" value="HRDC_dom"/>
</dbReference>
<organism evidence="9 10">
    <name type="scientific">Stagnimonas aquatica</name>
    <dbReference type="NCBI Taxonomy" id="2689987"/>
    <lineage>
        <taxon>Bacteria</taxon>
        <taxon>Pseudomonadati</taxon>
        <taxon>Pseudomonadota</taxon>
        <taxon>Gammaproteobacteria</taxon>
        <taxon>Nevskiales</taxon>
        <taxon>Nevskiaceae</taxon>
        <taxon>Stagnimonas</taxon>
    </lineage>
</organism>
<evidence type="ECO:0000256" key="2">
    <source>
        <dbReference type="ARBA" id="ARBA00022694"/>
    </source>
</evidence>
<dbReference type="Pfam" id="PF01612">
    <property type="entry name" value="DNA_pol_A_exo1"/>
    <property type="match status" value="1"/>
</dbReference>
<feature type="domain" description="HRDC" evidence="8">
    <location>
        <begin position="211"/>
        <end position="291"/>
    </location>
</feature>
<dbReference type="CDD" id="cd06142">
    <property type="entry name" value="RNaseD_exo"/>
    <property type="match status" value="1"/>
</dbReference>
<evidence type="ECO:0000256" key="7">
    <source>
        <dbReference type="SAM" id="Coils"/>
    </source>
</evidence>
<keyword evidence="4 6" id="KW-0378">Hydrolase</keyword>
<keyword evidence="3 6" id="KW-0540">Nuclease</keyword>
<dbReference type="InterPro" id="IPR006292">
    <property type="entry name" value="RNase_D"/>
</dbReference>
<keyword evidence="5 6" id="KW-0269">Exonuclease</keyword>
<dbReference type="GO" id="GO:0042780">
    <property type="term" value="P:tRNA 3'-end processing"/>
    <property type="evidence" value="ECO:0007669"/>
    <property type="project" value="UniProtKB-UniRule"/>
</dbReference>
<dbReference type="PROSITE" id="PS50967">
    <property type="entry name" value="HRDC"/>
    <property type="match status" value="1"/>
</dbReference>
<dbReference type="Gene3D" id="1.10.150.80">
    <property type="entry name" value="HRDC domain"/>
    <property type="match status" value="2"/>
</dbReference>
<dbReference type="EC" id="3.1.13.5" evidence="6"/>
<dbReference type="SUPFAM" id="SSF53098">
    <property type="entry name" value="Ribonuclease H-like"/>
    <property type="match status" value="1"/>
</dbReference>
<evidence type="ECO:0000313" key="10">
    <source>
        <dbReference type="Proteomes" id="UP000282106"/>
    </source>
</evidence>
<keyword evidence="10" id="KW-1185">Reference proteome</keyword>
<reference evidence="9 10" key="1">
    <citation type="submission" date="2018-10" db="EMBL/GenBank/DDBJ databases">
        <authorList>
            <person name="Chen W.-M."/>
        </authorList>
    </citation>
    <scope>NUCLEOTIDE SEQUENCE [LARGE SCALE GENOMIC DNA]</scope>
    <source>
        <strain evidence="9 10">THS-13</strain>
    </source>
</reference>
<dbReference type="RefSeq" id="WP_123210049.1">
    <property type="nucleotide sequence ID" value="NZ_RJVO01000001.1"/>
</dbReference>
<dbReference type="GO" id="GO:0000166">
    <property type="term" value="F:nucleotide binding"/>
    <property type="evidence" value="ECO:0007669"/>
    <property type="project" value="InterPro"/>
</dbReference>
<dbReference type="NCBIfam" id="TIGR01388">
    <property type="entry name" value="rnd"/>
    <property type="match status" value="1"/>
</dbReference>
<dbReference type="GO" id="GO:0005737">
    <property type="term" value="C:cytoplasm"/>
    <property type="evidence" value="ECO:0007669"/>
    <property type="project" value="UniProtKB-SubCell"/>
</dbReference>